<comment type="subcellular location">
    <subcellularLocation>
        <location evidence="1">Endomembrane system</location>
    </subcellularLocation>
</comment>
<dbReference type="Gene3D" id="1.25.10.10">
    <property type="entry name" value="Leucine-rich Repeat Variant"/>
    <property type="match status" value="1"/>
</dbReference>
<dbReference type="InterPro" id="IPR050840">
    <property type="entry name" value="Adaptor_Complx_Large_Subunit"/>
</dbReference>
<dbReference type="AlphaFoldDB" id="A0ABD3R2A9"/>
<comment type="caution">
    <text evidence="6">The sequence shown here is derived from an EMBL/GenBank/DDBJ whole genome shotgun (WGS) entry which is preliminary data.</text>
</comment>
<evidence type="ECO:0000256" key="2">
    <source>
        <dbReference type="ARBA" id="ARBA00022448"/>
    </source>
</evidence>
<evidence type="ECO:0000313" key="7">
    <source>
        <dbReference type="Proteomes" id="UP001530377"/>
    </source>
</evidence>
<dbReference type="InterPro" id="IPR016024">
    <property type="entry name" value="ARM-type_fold"/>
</dbReference>
<evidence type="ECO:0000256" key="4">
    <source>
        <dbReference type="ARBA" id="ARBA00023136"/>
    </source>
</evidence>
<keyword evidence="7" id="KW-1185">Reference proteome</keyword>
<evidence type="ECO:0000256" key="1">
    <source>
        <dbReference type="ARBA" id="ARBA00004308"/>
    </source>
</evidence>
<feature type="domain" description="Clathrin/coatomer adaptor adaptin-like N-terminal" evidence="5">
    <location>
        <begin position="21"/>
        <end position="206"/>
    </location>
</feature>
<dbReference type="EMBL" id="JALLPB020000806">
    <property type="protein sequence ID" value="KAL3806447.1"/>
    <property type="molecule type" value="Genomic_DNA"/>
</dbReference>
<dbReference type="GO" id="GO:0015031">
    <property type="term" value="P:protein transport"/>
    <property type="evidence" value="ECO:0007669"/>
    <property type="project" value="UniProtKB-KW"/>
</dbReference>
<keyword evidence="4" id="KW-0472">Membrane</keyword>
<organism evidence="6 7">
    <name type="scientific">Cyclostephanos tholiformis</name>
    <dbReference type="NCBI Taxonomy" id="382380"/>
    <lineage>
        <taxon>Eukaryota</taxon>
        <taxon>Sar</taxon>
        <taxon>Stramenopiles</taxon>
        <taxon>Ochrophyta</taxon>
        <taxon>Bacillariophyta</taxon>
        <taxon>Coscinodiscophyceae</taxon>
        <taxon>Thalassiosirophycidae</taxon>
        <taxon>Stephanodiscales</taxon>
        <taxon>Stephanodiscaceae</taxon>
        <taxon>Cyclostephanos</taxon>
    </lineage>
</organism>
<dbReference type="GO" id="GO:0012505">
    <property type="term" value="C:endomembrane system"/>
    <property type="evidence" value="ECO:0007669"/>
    <property type="project" value="UniProtKB-SubCell"/>
</dbReference>
<dbReference type="GO" id="GO:0005737">
    <property type="term" value="C:cytoplasm"/>
    <property type="evidence" value="ECO:0007669"/>
    <property type="project" value="UniProtKB-ARBA"/>
</dbReference>
<keyword evidence="3" id="KW-0653">Protein transport</keyword>
<dbReference type="InterPro" id="IPR011989">
    <property type="entry name" value="ARM-like"/>
</dbReference>
<sequence>MSLKLRDLIRQVRACKTAAEERAVIAKESAMIRTAIREEQEQYRHRNVAKLLFMHMLGYPTHFGQLECMKLVASPHFPEKRIGYLGMMLLLSEQADVLMLATNSLKNDLNSDNRFIAGLALCAIGNLATSDMSRDLAPEVDKHLSSPKPYLRKKACLAMARCLTKCPEMVEDFVDRVVGLLNDRTHGVLITVVQLMTRVLVMDKEHNETEAGASGSAMAGGGLMTARAGRRSYASCRRL</sequence>
<name>A0ABD3R2A9_9STRA</name>
<proteinExistence type="predicted"/>
<protein>
    <recommendedName>
        <fullName evidence="5">Clathrin/coatomer adaptor adaptin-like N-terminal domain-containing protein</fullName>
    </recommendedName>
</protein>
<evidence type="ECO:0000256" key="3">
    <source>
        <dbReference type="ARBA" id="ARBA00022927"/>
    </source>
</evidence>
<accession>A0ABD3R2A9</accession>
<dbReference type="Proteomes" id="UP001530377">
    <property type="component" value="Unassembled WGS sequence"/>
</dbReference>
<dbReference type="PANTHER" id="PTHR22780">
    <property type="entry name" value="ADAPTIN, ALPHA/GAMMA/EPSILON"/>
    <property type="match status" value="1"/>
</dbReference>
<gene>
    <name evidence="6" type="ORF">ACHAXA_011798</name>
</gene>
<reference evidence="6 7" key="1">
    <citation type="submission" date="2024-10" db="EMBL/GenBank/DDBJ databases">
        <title>Updated reference genomes for cyclostephanoid diatoms.</title>
        <authorList>
            <person name="Roberts W.R."/>
            <person name="Alverson A.J."/>
        </authorList>
    </citation>
    <scope>NUCLEOTIDE SEQUENCE [LARGE SCALE GENOMIC DNA]</scope>
    <source>
        <strain evidence="6 7">AJA228-03</strain>
    </source>
</reference>
<keyword evidence="2" id="KW-0813">Transport</keyword>
<dbReference type="Pfam" id="PF01602">
    <property type="entry name" value="Adaptin_N"/>
    <property type="match status" value="1"/>
</dbReference>
<evidence type="ECO:0000313" key="6">
    <source>
        <dbReference type="EMBL" id="KAL3806447.1"/>
    </source>
</evidence>
<dbReference type="InterPro" id="IPR002553">
    <property type="entry name" value="Clathrin/coatomer_adapt-like_N"/>
</dbReference>
<dbReference type="SUPFAM" id="SSF48371">
    <property type="entry name" value="ARM repeat"/>
    <property type="match status" value="1"/>
</dbReference>
<evidence type="ECO:0000259" key="5">
    <source>
        <dbReference type="Pfam" id="PF01602"/>
    </source>
</evidence>